<proteinExistence type="predicted"/>
<organism evidence="1 2">
    <name type="scientific">Nonomuraea phyllanthi</name>
    <dbReference type="NCBI Taxonomy" id="2219224"/>
    <lineage>
        <taxon>Bacteria</taxon>
        <taxon>Bacillati</taxon>
        <taxon>Actinomycetota</taxon>
        <taxon>Actinomycetes</taxon>
        <taxon>Streptosporangiales</taxon>
        <taxon>Streptosporangiaceae</taxon>
        <taxon>Nonomuraea</taxon>
    </lineage>
</organism>
<dbReference type="Proteomes" id="UP000312512">
    <property type="component" value="Unassembled WGS sequence"/>
</dbReference>
<dbReference type="AlphaFoldDB" id="A0A5C4V5Y7"/>
<dbReference type="EMBL" id="VDLX02000028">
    <property type="protein sequence ID" value="KAB8186909.1"/>
    <property type="molecule type" value="Genomic_DNA"/>
</dbReference>
<sequence length="83" mass="9271">MADVNTEYACRFTGYAYDPETRDDKQATVYDLTGFGNAGLAAARATVSDTRAWQKRKGLPVDAVVVSRDVPEWTVHEETETER</sequence>
<evidence type="ECO:0000313" key="1">
    <source>
        <dbReference type="EMBL" id="KAB8186909.1"/>
    </source>
</evidence>
<reference evidence="1 2" key="1">
    <citation type="submission" date="2019-10" db="EMBL/GenBank/DDBJ databases">
        <title>Nonomuraea sp. nov., isolated from Phyllanthus amarus.</title>
        <authorList>
            <person name="Klykleung N."/>
            <person name="Tanasupawat S."/>
        </authorList>
    </citation>
    <scope>NUCLEOTIDE SEQUENCE [LARGE SCALE GENOMIC DNA]</scope>
    <source>
        <strain evidence="1 2">PA1-10</strain>
    </source>
</reference>
<comment type="caution">
    <text evidence="1">The sequence shown here is derived from an EMBL/GenBank/DDBJ whole genome shotgun (WGS) entry which is preliminary data.</text>
</comment>
<name>A0A5C4V5Y7_9ACTN</name>
<gene>
    <name evidence="1" type="ORF">FH608_046315</name>
</gene>
<protein>
    <submittedName>
        <fullName evidence="1">Uncharacterized protein</fullName>
    </submittedName>
</protein>
<evidence type="ECO:0000313" key="2">
    <source>
        <dbReference type="Proteomes" id="UP000312512"/>
    </source>
</evidence>
<dbReference type="RefSeq" id="WP_139637573.1">
    <property type="nucleotide sequence ID" value="NZ_VDLX02000028.1"/>
</dbReference>
<keyword evidence="2" id="KW-1185">Reference proteome</keyword>
<accession>A0A5C4V5Y7</accession>